<dbReference type="GO" id="GO:0016787">
    <property type="term" value="F:hydrolase activity"/>
    <property type="evidence" value="ECO:0007669"/>
    <property type="project" value="UniProtKB-KW"/>
</dbReference>
<reference evidence="2 3" key="1">
    <citation type="submission" date="2020-07" db="EMBL/GenBank/DDBJ databases">
        <title>Sequencing the genomes of 1000 actinobacteria strains.</title>
        <authorList>
            <person name="Klenk H.-P."/>
        </authorList>
    </citation>
    <scope>NUCLEOTIDE SEQUENCE [LARGE SCALE GENOMIC DNA]</scope>
    <source>
        <strain evidence="2 3">DSM 102047</strain>
    </source>
</reference>
<accession>A0A7Y9LU55</accession>
<keyword evidence="3" id="KW-1185">Reference proteome</keyword>
<dbReference type="Proteomes" id="UP000521748">
    <property type="component" value="Unassembled WGS sequence"/>
</dbReference>
<dbReference type="InterPro" id="IPR025109">
    <property type="entry name" value="DUF4031"/>
</dbReference>
<organism evidence="2 3">
    <name type="scientific">Psychromicrobium silvestre</name>
    <dbReference type="NCBI Taxonomy" id="1645614"/>
    <lineage>
        <taxon>Bacteria</taxon>
        <taxon>Bacillati</taxon>
        <taxon>Actinomycetota</taxon>
        <taxon>Actinomycetes</taxon>
        <taxon>Micrococcales</taxon>
        <taxon>Micrococcaceae</taxon>
        <taxon>Psychromicrobium</taxon>
    </lineage>
</organism>
<feature type="domain" description="DUF4031" evidence="1">
    <location>
        <begin position="4"/>
        <end position="77"/>
    </location>
</feature>
<protein>
    <submittedName>
        <fullName evidence="2">Putative metal-dependent HD superfamily phosphohydrolase</fullName>
    </submittedName>
</protein>
<keyword evidence="2" id="KW-0378">Hydrolase</keyword>
<name>A0A7Y9LU55_9MICC</name>
<dbReference type="PANTHER" id="PTHR21174:SF0">
    <property type="entry name" value="HD PHOSPHOHYDROLASE FAMILY PROTEIN-RELATED"/>
    <property type="match status" value="1"/>
</dbReference>
<proteinExistence type="predicted"/>
<dbReference type="AlphaFoldDB" id="A0A7Y9LU55"/>
<evidence type="ECO:0000313" key="2">
    <source>
        <dbReference type="EMBL" id="NYE95642.1"/>
    </source>
</evidence>
<dbReference type="Pfam" id="PF13223">
    <property type="entry name" value="DUF4031"/>
    <property type="match status" value="1"/>
</dbReference>
<comment type="caution">
    <text evidence="2">The sequence shown here is derived from an EMBL/GenBank/DDBJ whole genome shotgun (WGS) entry which is preliminary data.</text>
</comment>
<dbReference type="InterPro" id="IPR009218">
    <property type="entry name" value="HD_phosphohydro"/>
</dbReference>
<dbReference type="SUPFAM" id="SSF109604">
    <property type="entry name" value="HD-domain/PDEase-like"/>
    <property type="match status" value="1"/>
</dbReference>
<evidence type="ECO:0000259" key="1">
    <source>
        <dbReference type="Pfam" id="PF13223"/>
    </source>
</evidence>
<dbReference type="PANTHER" id="PTHR21174">
    <property type="match status" value="1"/>
</dbReference>
<gene>
    <name evidence="2" type="ORF">FHU41_001892</name>
</gene>
<dbReference type="RefSeq" id="WP_179389400.1">
    <property type="nucleotide sequence ID" value="NZ_JACBYQ010000002.1"/>
</dbReference>
<sequence>MALYIDPPLWPAHGTMFSHLISDHSLAELHAFAAAAGIPERAFDRDHYDIAEERYARLVAQGAKAVDGRQLTRVLIASGLRIPARRRSESLDTALLLRWQSLLPDTSPRAETTGRALLDRWAEPHRHYHGRTHLLAILEALETLRTEPPRHVLLAAWFHDAVYQGVAGEDEENSALLAGELLRELVPAAELAEVQRLIRLTASHQPELGDDDGALLCDADLSVLGSAPEDYARYLSAVRQDYAHIAEADFQAGRAAVVRQLLSLDPLYRSPKARSLWAANAQRNLSSELS</sequence>
<dbReference type="EMBL" id="JACBYQ010000002">
    <property type="protein sequence ID" value="NYE95642.1"/>
    <property type="molecule type" value="Genomic_DNA"/>
</dbReference>
<evidence type="ECO:0000313" key="3">
    <source>
        <dbReference type="Proteomes" id="UP000521748"/>
    </source>
</evidence>